<feature type="transmembrane region" description="Helical" evidence="1">
    <location>
        <begin position="139"/>
        <end position="162"/>
    </location>
</feature>
<protein>
    <submittedName>
        <fullName evidence="2">Uncharacterized protein</fullName>
    </submittedName>
</protein>
<dbReference type="GeneID" id="3862779"/>
<keyword evidence="3" id="KW-1185">Reference proteome</keyword>
<organism evidence="2 3">
    <name type="scientific">Theileria annulata</name>
    <dbReference type="NCBI Taxonomy" id="5874"/>
    <lineage>
        <taxon>Eukaryota</taxon>
        <taxon>Sar</taxon>
        <taxon>Alveolata</taxon>
        <taxon>Apicomplexa</taxon>
        <taxon>Aconoidasida</taxon>
        <taxon>Piroplasmida</taxon>
        <taxon>Theileriidae</taxon>
        <taxon>Theileria</taxon>
    </lineage>
</organism>
<proteinExistence type="predicted"/>
<accession>Q4UA24</accession>
<feature type="transmembrane region" description="Helical" evidence="1">
    <location>
        <begin position="188"/>
        <end position="212"/>
    </location>
</feature>
<dbReference type="eggNOG" id="ENOG502SA3N">
    <property type="taxonomic scope" value="Eukaryota"/>
</dbReference>
<keyword evidence="1" id="KW-0812">Transmembrane</keyword>
<dbReference type="InParanoid" id="Q4UA24"/>
<name>Q4UA24_THEAN</name>
<dbReference type="RefSeq" id="XP_952953.1">
    <property type="nucleotide sequence ID" value="XM_947860.1"/>
</dbReference>
<dbReference type="OrthoDB" id="330952at2759"/>
<reference evidence="2 3" key="1">
    <citation type="journal article" date="2005" name="Science">
        <title>Genome of the host-cell transforming parasite Theileria annulata compared with T. parva.</title>
        <authorList>
            <person name="Pain A."/>
            <person name="Renauld H."/>
            <person name="Berriman M."/>
            <person name="Murphy L."/>
            <person name="Yeats C.A."/>
            <person name="Weir W."/>
            <person name="Kerhornou A."/>
            <person name="Aslett M."/>
            <person name="Bishop R."/>
            <person name="Bouchier C."/>
            <person name="Cochet M."/>
            <person name="Coulson R.M.R."/>
            <person name="Cronin A."/>
            <person name="de Villiers E.P."/>
            <person name="Fraser A."/>
            <person name="Fosker N."/>
            <person name="Gardner M."/>
            <person name="Goble A."/>
            <person name="Griffiths-Jones S."/>
            <person name="Harris D.E."/>
            <person name="Katzer F."/>
            <person name="Larke N."/>
            <person name="Lord A."/>
            <person name="Maser P."/>
            <person name="McKellar S."/>
            <person name="Mooney P."/>
            <person name="Morton F."/>
            <person name="Nene V."/>
            <person name="O'Neil S."/>
            <person name="Price C."/>
            <person name="Quail M.A."/>
            <person name="Rabbinowitsch E."/>
            <person name="Rawlings N.D."/>
            <person name="Rutter S."/>
            <person name="Saunders D."/>
            <person name="Seeger K."/>
            <person name="Shah T."/>
            <person name="Squares R."/>
            <person name="Squares S."/>
            <person name="Tivey A."/>
            <person name="Walker A.R."/>
            <person name="Woodward J."/>
            <person name="Dobbelaere D.A.E."/>
            <person name="Langsley G."/>
            <person name="Rajandream M.A."/>
            <person name="McKeever D."/>
            <person name="Shiels B."/>
            <person name="Tait A."/>
            <person name="Barrell B.G."/>
            <person name="Hall N."/>
        </authorList>
    </citation>
    <scope>NUCLEOTIDE SEQUENCE [LARGE SCALE GENOMIC DNA]</scope>
    <source>
        <strain evidence="3">Ankara</strain>
    </source>
</reference>
<dbReference type="KEGG" id="tan:TA07630"/>
<gene>
    <name evidence="2" type="ORF">TA07630</name>
</gene>
<keyword evidence="1" id="KW-0472">Membrane</keyword>
<feature type="transmembrane region" description="Helical" evidence="1">
    <location>
        <begin position="20"/>
        <end position="41"/>
    </location>
</feature>
<dbReference type="OMA" id="VNECPAA"/>
<keyword evidence="1" id="KW-1133">Transmembrane helix</keyword>
<evidence type="ECO:0000313" key="2">
    <source>
        <dbReference type="EMBL" id="CAI76329.1"/>
    </source>
</evidence>
<dbReference type="VEuPathDB" id="PiroplasmaDB:TA07630"/>
<evidence type="ECO:0000256" key="1">
    <source>
        <dbReference type="SAM" id="Phobius"/>
    </source>
</evidence>
<evidence type="ECO:0000313" key="3">
    <source>
        <dbReference type="Proteomes" id="UP000001950"/>
    </source>
</evidence>
<dbReference type="AlphaFoldDB" id="Q4UA24"/>
<dbReference type="EMBL" id="CR940353">
    <property type="protein sequence ID" value="CAI76329.1"/>
    <property type="molecule type" value="Genomic_DNA"/>
</dbReference>
<dbReference type="STRING" id="5874.Q4UA24"/>
<dbReference type="Proteomes" id="UP000001950">
    <property type="component" value="Chromosome 4"/>
</dbReference>
<sequence>MARKREGYRGDSDSNPIHKAVWLVCCGIASAYVACMAYSILFPNWREAGPITYNYIHKASKRQHTVDETKYGLYQVVYDNYMAKQTWSRRVSNVKAKGYMAIQNSSQNHRGGYKNFFVNECPAACRDGISSRIRVYENLLGYNSIFVWIIAGALGFGSTLWWNRVTHKTWLTAVRTQMMPFPYVASCYRVALIANLTLVCSTLAIFFIDVIAQFIKNHRMKANARYMNGDGMEYGGQPLPFGRPEATNMQGPKVDHKVPLLMQPQMPESGFNPGSLFNGLGFNNNMKLNNNNEKNTPSMWARNFQF</sequence>